<dbReference type="PATRIC" id="fig|1579979.3.peg.2737"/>
<proteinExistence type="predicted"/>
<name>A0A0K0XZC0_9GAMM</name>
<evidence type="ECO:0000313" key="2">
    <source>
        <dbReference type="Proteomes" id="UP000066624"/>
    </source>
</evidence>
<dbReference type="EMBL" id="CP012154">
    <property type="protein sequence ID" value="AKS43038.1"/>
    <property type="molecule type" value="Genomic_DNA"/>
</dbReference>
<accession>A0A0K0XZC0</accession>
<keyword evidence="2" id="KW-1185">Reference proteome</keyword>
<dbReference type="PANTHER" id="PTHR43662">
    <property type="match status" value="1"/>
</dbReference>
<sequence length="519" mass="56171">MHSPHPVFSLRRLAMTACLMMPAIACADLFDDGHPDLIPTSQFPAPVEPNSWRGILRINCDFSHAAYDDPLLFPGQPGAAHYHKFYGYTGTDAQLHAEALYAPVPEGATVSTCQGNQLNRSAYWIPALLAPLYDESGARVIDEDGEPAWQVVDAVVGGDDVAHEIFYYSAAVDELHTIVAPPPGLSIIAGTGSANSADPQDMAIARWHCQSWEATDAGNPDFRPYIPECTAPDRVRMDLFFPSCWNGVDLDSPDHKSHMAYPEQVGGLMVCPESHPVPLPRVSYHYAFPVRPENADPASRSSRGWRLASDMYTVSDNEPGGYSLHGDWINGWHVEVMDEIVRGCIQGALDCHDGNLANGYRLSGTSEGIQNRLPIENAGMGLHAGSEHAVIFGPELAGAWFEPATAGQGLFISSDAAGSTLFAGWFTYQGPSETSPGAHRWWTIQGDYADANSELTIYLTEGGDFDAATPTSTRPAGAATMAFEDCNSATLDYRFDTGEAGTIELLRLLPVADTACEYR</sequence>
<dbReference type="Pfam" id="PF09362">
    <property type="entry name" value="DUF1996"/>
    <property type="match status" value="1"/>
</dbReference>
<dbReference type="Proteomes" id="UP000066624">
    <property type="component" value="Chromosome"/>
</dbReference>
<dbReference type="STRING" id="1579979.WM2015_2680"/>
<evidence type="ECO:0000313" key="1">
    <source>
        <dbReference type="EMBL" id="AKS43038.1"/>
    </source>
</evidence>
<gene>
    <name evidence="1" type="ORF">WM2015_2680</name>
</gene>
<dbReference type="PANTHER" id="PTHR43662:SF3">
    <property type="entry name" value="DOMAIN PROTEIN, PUTATIVE (AFU_ORTHOLOGUE AFUA_6G11970)-RELATED"/>
    <property type="match status" value="1"/>
</dbReference>
<dbReference type="RefSeq" id="WP_049726548.1">
    <property type="nucleotide sequence ID" value="NZ_CP012154.1"/>
</dbReference>
<protein>
    <submittedName>
        <fullName evidence="1">Putative periplasmic or exported protein</fullName>
    </submittedName>
</protein>
<dbReference type="InterPro" id="IPR018535">
    <property type="entry name" value="DUF1996"/>
</dbReference>
<dbReference type="KEGG" id="wma:WM2015_2680"/>
<dbReference type="AlphaFoldDB" id="A0A0K0XZC0"/>
<dbReference type="OrthoDB" id="581239at2"/>
<reference evidence="1 2" key="1">
    <citation type="submission" date="2015-07" db="EMBL/GenBank/DDBJ databases">
        <authorList>
            <person name="Noorani M."/>
        </authorList>
    </citation>
    <scope>NUCLEOTIDE SEQUENCE [LARGE SCALE GENOMIC DNA]</scope>
    <source>
        <strain evidence="1 2">KCTC 42284</strain>
    </source>
</reference>
<organism evidence="1 2">
    <name type="scientific">Wenzhouxiangella marina</name>
    <dbReference type="NCBI Taxonomy" id="1579979"/>
    <lineage>
        <taxon>Bacteria</taxon>
        <taxon>Pseudomonadati</taxon>
        <taxon>Pseudomonadota</taxon>
        <taxon>Gammaproteobacteria</taxon>
        <taxon>Chromatiales</taxon>
        <taxon>Wenzhouxiangellaceae</taxon>
        <taxon>Wenzhouxiangella</taxon>
    </lineage>
</organism>